<feature type="coiled-coil region" evidence="1">
    <location>
        <begin position="142"/>
        <end position="195"/>
    </location>
</feature>
<protein>
    <recommendedName>
        <fullName evidence="6">DUF4129 domain-containing protein</fullName>
    </recommendedName>
</protein>
<evidence type="ECO:0000256" key="2">
    <source>
        <dbReference type="SAM" id="MobiDB-lite"/>
    </source>
</evidence>
<keyword evidence="3" id="KW-0812">Transmembrane</keyword>
<sequence>MSARTGYLGALIAAVVLVAAVSGGVGATAGSADGTIPGSNVTANGSATGNATVPHENPDKIREDGNDRRVATYLTSRLGDRLTESALAISAGEYERGRAPLDEEYGDLLDQYAEVASDLDEEALAERFNLTREQQRSVIETIEELDATRAEYEQAVEAGNEERRRELARELLAGAAELNQTATELNQQYEALGNETEIDFETAQQAIEDAQLQVGEAAALIEQREFTATRLVAETNRTAVSVSDPAMVSGRLTTANGTPIANGPIRVRVGADTLITRTDRNGTFATTYRPLLAATSASNLTVTYEPAGSDRYLPAIRTVPIAIAGQANTSVTITEATETTAFSQPVRANATVRVTGAPAGAIGGIPVELSVAGRRLATAKTGPDGQVEVGSALPANVMTGEVDLEVAIDRRDAAVERSAATDSLAVRSTPTRLSLNATAADEGAVAVTGRLTTDDGRVLAAQEVVITVAGAEAGRIVTDGDGRYRETLSVPNDIERGESAAVTASFDGAGSNLEGAAVTRQVTRPQSNGASDTSEVDGVTEDVGVAENVGVRLFLVGGLIVVGVLLVIGSRSGRAWGRRFGSQLGLVAESADNVSPDSTTPSSAAAEGAETGTDASGDTTPEDTAFDRARTALSAGEPDDAVRIAYAAMRSRLGLSESDATATHWEFYRQQKDDTTVDQTQLRTVTEAYETAAFAPDSVAPDTAIDAVTASDELAGRDRQADD</sequence>
<feature type="compositionally biased region" description="Polar residues" evidence="2">
    <location>
        <begin position="37"/>
        <end position="51"/>
    </location>
</feature>
<name>A0ABD5M316_9EURY</name>
<keyword evidence="1" id="KW-0175">Coiled coil</keyword>
<proteinExistence type="predicted"/>
<feature type="compositionally biased region" description="Low complexity" evidence="2">
    <location>
        <begin position="595"/>
        <end position="617"/>
    </location>
</feature>
<evidence type="ECO:0000313" key="4">
    <source>
        <dbReference type="EMBL" id="MEZ3163915.1"/>
    </source>
</evidence>
<dbReference type="RefSeq" id="WP_371161752.1">
    <property type="nucleotide sequence ID" value="NZ_JBEDNX010000002.1"/>
</dbReference>
<reference evidence="4 5" key="1">
    <citation type="submission" date="2024-06" db="EMBL/GenBank/DDBJ databases">
        <title>Halorubrum miltondacostae sp. nov., a potential PHA producer isolated from an inland solar saltern in Rio Maior, Portugal.</title>
        <authorList>
            <person name="Albuquerque L."/>
            <person name="Viver T."/>
            <person name="Barroso C."/>
            <person name="Claudino R."/>
            <person name="Galvan M."/>
            <person name="Simoes G."/>
            <person name="Lobo Da Cunha A."/>
            <person name="Egas C."/>
        </authorList>
    </citation>
    <scope>NUCLEOTIDE SEQUENCE [LARGE SCALE GENOMIC DNA]</scope>
    <source>
        <strain evidence="4 5">RMP-11</strain>
    </source>
</reference>
<feature type="compositionally biased region" description="Basic and acidic residues" evidence="2">
    <location>
        <begin position="56"/>
        <end position="66"/>
    </location>
</feature>
<keyword evidence="3" id="KW-0472">Membrane</keyword>
<gene>
    <name evidence="4" type="ORF">ABNG04_08555</name>
</gene>
<accession>A0ABD5M316</accession>
<keyword evidence="5" id="KW-1185">Reference proteome</keyword>
<feature type="compositionally biased region" description="Basic and acidic residues" evidence="2">
    <location>
        <begin position="714"/>
        <end position="723"/>
    </location>
</feature>
<evidence type="ECO:0000256" key="1">
    <source>
        <dbReference type="SAM" id="Coils"/>
    </source>
</evidence>
<feature type="region of interest" description="Disordered" evidence="2">
    <location>
        <begin position="29"/>
        <end position="66"/>
    </location>
</feature>
<keyword evidence="3" id="KW-1133">Transmembrane helix</keyword>
<evidence type="ECO:0008006" key="6">
    <source>
        <dbReference type="Google" id="ProtNLM"/>
    </source>
</evidence>
<dbReference type="AlphaFoldDB" id="A0ABD5M316"/>
<evidence type="ECO:0000256" key="3">
    <source>
        <dbReference type="SAM" id="Phobius"/>
    </source>
</evidence>
<organism evidence="4 5">
    <name type="scientific">Halorubrum miltondacostae</name>
    <dbReference type="NCBI Taxonomy" id="3076378"/>
    <lineage>
        <taxon>Archaea</taxon>
        <taxon>Methanobacteriati</taxon>
        <taxon>Methanobacteriota</taxon>
        <taxon>Stenosarchaea group</taxon>
        <taxon>Halobacteria</taxon>
        <taxon>Halobacteriales</taxon>
        <taxon>Haloferacaceae</taxon>
        <taxon>Halorubrum</taxon>
    </lineage>
</organism>
<dbReference type="EMBL" id="JBEDNY010000002">
    <property type="protein sequence ID" value="MEZ3163915.1"/>
    <property type="molecule type" value="Genomic_DNA"/>
</dbReference>
<feature type="region of interest" description="Disordered" evidence="2">
    <location>
        <begin position="591"/>
        <end position="623"/>
    </location>
</feature>
<feature type="transmembrane region" description="Helical" evidence="3">
    <location>
        <begin position="549"/>
        <end position="569"/>
    </location>
</feature>
<dbReference type="Proteomes" id="UP001567572">
    <property type="component" value="Unassembled WGS sequence"/>
</dbReference>
<evidence type="ECO:0000313" key="5">
    <source>
        <dbReference type="Proteomes" id="UP001567572"/>
    </source>
</evidence>
<feature type="region of interest" description="Disordered" evidence="2">
    <location>
        <begin position="701"/>
        <end position="723"/>
    </location>
</feature>
<comment type="caution">
    <text evidence="4">The sequence shown here is derived from an EMBL/GenBank/DDBJ whole genome shotgun (WGS) entry which is preliminary data.</text>
</comment>